<keyword evidence="3" id="KW-0472">Membrane</keyword>
<proteinExistence type="predicted"/>
<feature type="non-terminal residue" evidence="5">
    <location>
        <position position="1"/>
    </location>
</feature>
<accession>A0A0B6ZJ23</accession>
<protein>
    <submittedName>
        <fullName evidence="5">Uncharacterized protein</fullName>
    </submittedName>
</protein>
<keyword evidence="4" id="KW-0325">Glycoprotein</keyword>
<dbReference type="Gene3D" id="2.60.40.1530">
    <property type="entry name" value="ntegrin, alpha v. Chain A, domain 4"/>
    <property type="match status" value="1"/>
</dbReference>
<dbReference type="InterPro" id="IPR032695">
    <property type="entry name" value="Integrin_dom_sf"/>
</dbReference>
<dbReference type="SUPFAM" id="SSF69179">
    <property type="entry name" value="Integrin domains"/>
    <property type="match status" value="1"/>
</dbReference>
<reference evidence="5" key="1">
    <citation type="submission" date="2014-12" db="EMBL/GenBank/DDBJ databases">
        <title>Insight into the proteome of Arion vulgaris.</title>
        <authorList>
            <person name="Aradska J."/>
            <person name="Bulat T."/>
            <person name="Smidak R."/>
            <person name="Sarate P."/>
            <person name="Gangsoo J."/>
            <person name="Sialana F."/>
            <person name="Bilban M."/>
            <person name="Lubec G."/>
        </authorList>
    </citation>
    <scope>NUCLEOTIDE SEQUENCE</scope>
    <source>
        <tissue evidence="5">Skin</tissue>
    </source>
</reference>
<organism evidence="5">
    <name type="scientific">Arion vulgaris</name>
    <dbReference type="NCBI Taxonomy" id="1028688"/>
    <lineage>
        <taxon>Eukaryota</taxon>
        <taxon>Metazoa</taxon>
        <taxon>Spiralia</taxon>
        <taxon>Lophotrochozoa</taxon>
        <taxon>Mollusca</taxon>
        <taxon>Gastropoda</taxon>
        <taxon>Heterobranchia</taxon>
        <taxon>Euthyneura</taxon>
        <taxon>Panpulmonata</taxon>
        <taxon>Eupulmonata</taxon>
        <taxon>Stylommatophora</taxon>
        <taxon>Helicina</taxon>
        <taxon>Arionoidea</taxon>
        <taxon>Arionidae</taxon>
        <taxon>Arion</taxon>
    </lineage>
</organism>
<evidence type="ECO:0000256" key="3">
    <source>
        <dbReference type="ARBA" id="ARBA00023136"/>
    </source>
</evidence>
<dbReference type="GO" id="GO:0016020">
    <property type="term" value="C:membrane"/>
    <property type="evidence" value="ECO:0007669"/>
    <property type="project" value="UniProtKB-SubCell"/>
</dbReference>
<dbReference type="AlphaFoldDB" id="A0A0B6ZJ23"/>
<gene>
    <name evidence="5" type="primary">ORF63832</name>
</gene>
<evidence type="ECO:0000313" key="5">
    <source>
        <dbReference type="EMBL" id="CEK67770.1"/>
    </source>
</evidence>
<feature type="non-terminal residue" evidence="5">
    <location>
        <position position="104"/>
    </location>
</feature>
<keyword evidence="2" id="KW-0401">Integrin</keyword>
<evidence type="ECO:0000256" key="2">
    <source>
        <dbReference type="ARBA" id="ARBA00023037"/>
    </source>
</evidence>
<dbReference type="GO" id="GO:0007229">
    <property type="term" value="P:integrin-mediated signaling pathway"/>
    <property type="evidence" value="ECO:0007669"/>
    <property type="project" value="UniProtKB-KW"/>
</dbReference>
<name>A0A0B6ZJ23_9EUPU</name>
<evidence type="ECO:0000256" key="1">
    <source>
        <dbReference type="ARBA" id="ARBA00004479"/>
    </source>
</evidence>
<evidence type="ECO:0000256" key="4">
    <source>
        <dbReference type="ARBA" id="ARBA00023180"/>
    </source>
</evidence>
<comment type="subcellular location">
    <subcellularLocation>
        <location evidence="1">Membrane</location>
        <topology evidence="1">Single-pass type I membrane protein</topology>
    </subcellularLocation>
</comment>
<dbReference type="EMBL" id="HACG01020905">
    <property type="protein sequence ID" value="CEK67770.1"/>
    <property type="molecule type" value="Transcribed_RNA"/>
</dbReference>
<sequence>EVKVKVRSEGTNSAEKETVLTIPVSLRTEVKFSGVSIPGLKTMSRELPSHEKEEWSHLSHLYILHNLGPSPMPHSQLTLSVPSIEWLKLINVQKDPRQTKDGSS</sequence>